<dbReference type="AlphaFoldDB" id="A0A2X1BWZ2"/>
<accession>A0A2X1BWZ2</accession>
<dbReference type="RefSeq" id="WP_112118891.1">
    <property type="nucleotide sequence ID" value="NZ_UAQE01000007.1"/>
</dbReference>
<feature type="transmembrane region" description="Helical" evidence="1">
    <location>
        <begin position="93"/>
        <end position="111"/>
    </location>
</feature>
<keyword evidence="1" id="KW-1133">Transmembrane helix</keyword>
<gene>
    <name evidence="2" type="ORF">NCTC7582_05179</name>
</gene>
<reference evidence="2 3" key="1">
    <citation type="submission" date="2018-06" db="EMBL/GenBank/DDBJ databases">
        <authorList>
            <consortium name="Pathogen Informatics"/>
            <person name="Doyle S."/>
        </authorList>
    </citation>
    <scope>NUCLEOTIDE SEQUENCE [LARGE SCALE GENOMIC DNA]</scope>
    <source>
        <strain evidence="2 3">NCTC7582</strain>
    </source>
</reference>
<protein>
    <submittedName>
        <fullName evidence="2">Uncharacterized protein</fullName>
    </submittedName>
</protein>
<evidence type="ECO:0000313" key="3">
    <source>
        <dbReference type="Proteomes" id="UP000251431"/>
    </source>
</evidence>
<proteinExistence type="predicted"/>
<organism evidence="2 3">
    <name type="scientific">Lysinibacillus capsici</name>
    <dbReference type="NCBI Taxonomy" id="2115968"/>
    <lineage>
        <taxon>Bacteria</taxon>
        <taxon>Bacillati</taxon>
        <taxon>Bacillota</taxon>
        <taxon>Bacilli</taxon>
        <taxon>Bacillales</taxon>
        <taxon>Bacillaceae</taxon>
        <taxon>Lysinibacillus</taxon>
    </lineage>
</organism>
<name>A0A2X1BWZ2_9BACI</name>
<keyword evidence="1" id="KW-0472">Membrane</keyword>
<evidence type="ECO:0000313" key="2">
    <source>
        <dbReference type="EMBL" id="SPU40635.1"/>
    </source>
</evidence>
<evidence type="ECO:0000256" key="1">
    <source>
        <dbReference type="SAM" id="Phobius"/>
    </source>
</evidence>
<dbReference type="Proteomes" id="UP000251431">
    <property type="component" value="Unassembled WGS sequence"/>
</dbReference>
<dbReference type="EMBL" id="UAQE01000007">
    <property type="protein sequence ID" value="SPU40635.1"/>
    <property type="molecule type" value="Genomic_DNA"/>
</dbReference>
<sequence>MKEFISLKDAEKQMLKKFLKRITIAFSVILGIRLIRLYIRNHSNEFSELREHYLHGNEAAFVNAIIPLLVLFCFILIIVLFAIKGRTAIVHPLFMGIVIFLVADLAFLILYPELFVAVLDTTLFYNAKAID</sequence>
<feature type="transmembrane region" description="Helical" evidence="1">
    <location>
        <begin position="21"/>
        <end position="39"/>
    </location>
</feature>
<keyword evidence="1" id="KW-0812">Transmembrane</keyword>
<feature type="transmembrane region" description="Helical" evidence="1">
    <location>
        <begin position="59"/>
        <end position="81"/>
    </location>
</feature>